<keyword evidence="8" id="KW-1185">Reference proteome</keyword>
<reference evidence="7 8" key="1">
    <citation type="submission" date="2023-10" db="EMBL/GenBank/DDBJ databases">
        <title>Draft Genome Sequence of Candida saopaulonensis from a very Premature Infant with Sepsis.</title>
        <authorList>
            <person name="Ning Y."/>
            <person name="Dai R."/>
            <person name="Xiao M."/>
            <person name="Xu Y."/>
            <person name="Yan Q."/>
            <person name="Zhang L."/>
        </authorList>
    </citation>
    <scope>NUCLEOTIDE SEQUENCE [LARGE SCALE GENOMIC DNA]</scope>
    <source>
        <strain evidence="7 8">19XY460</strain>
    </source>
</reference>
<keyword evidence="2 6" id="KW-0812">Transmembrane</keyword>
<dbReference type="GO" id="GO:0000422">
    <property type="term" value="P:autophagy of mitochondrion"/>
    <property type="evidence" value="ECO:0007669"/>
    <property type="project" value="TreeGrafter"/>
</dbReference>
<dbReference type="GO" id="GO:0016236">
    <property type="term" value="P:macroautophagy"/>
    <property type="evidence" value="ECO:0007669"/>
    <property type="project" value="TreeGrafter"/>
</dbReference>
<feature type="transmembrane region" description="Helical" evidence="6">
    <location>
        <begin position="48"/>
        <end position="71"/>
    </location>
</feature>
<evidence type="ECO:0008006" key="9">
    <source>
        <dbReference type="Google" id="ProtNLM"/>
    </source>
</evidence>
<dbReference type="PANTHER" id="PTHR37278">
    <property type="entry name" value="AUTOPHAGY-RELATED PROTEIN 33-RELATED"/>
    <property type="match status" value="1"/>
</dbReference>
<dbReference type="AlphaFoldDB" id="A0AAX4H5R6"/>
<evidence type="ECO:0000256" key="1">
    <source>
        <dbReference type="ARBA" id="ARBA00004141"/>
    </source>
</evidence>
<feature type="transmembrane region" description="Helical" evidence="6">
    <location>
        <begin position="91"/>
        <end position="108"/>
    </location>
</feature>
<dbReference type="PANTHER" id="PTHR37278:SF1">
    <property type="entry name" value="AUTOPHAGY-RELATED PROTEIN 33-RELATED"/>
    <property type="match status" value="1"/>
</dbReference>
<evidence type="ECO:0000256" key="3">
    <source>
        <dbReference type="ARBA" id="ARBA00022989"/>
    </source>
</evidence>
<dbReference type="RefSeq" id="XP_062876304.1">
    <property type="nucleotide sequence ID" value="XM_063020234.1"/>
</dbReference>
<dbReference type="KEGG" id="asau:88172236"/>
<gene>
    <name evidence="7" type="ORF">PUMCH_001170</name>
</gene>
<comment type="subcellular location">
    <subcellularLocation>
        <location evidence="1">Membrane</location>
        <topology evidence="1">Multi-pass membrane protein</topology>
    </subcellularLocation>
</comment>
<keyword evidence="4 6" id="KW-0472">Membrane</keyword>
<accession>A0AAX4H5R6</accession>
<protein>
    <recommendedName>
        <fullName evidence="9">Autophagy-related protein 33</fullName>
    </recommendedName>
</protein>
<dbReference type="EMBL" id="CP138894">
    <property type="protein sequence ID" value="WPK23920.1"/>
    <property type="molecule type" value="Genomic_DNA"/>
</dbReference>
<dbReference type="Proteomes" id="UP001338582">
    <property type="component" value="Chromosome 1"/>
</dbReference>
<evidence type="ECO:0000313" key="7">
    <source>
        <dbReference type="EMBL" id="WPK23920.1"/>
    </source>
</evidence>
<organism evidence="7 8">
    <name type="scientific">Australozyma saopauloensis</name>
    <dbReference type="NCBI Taxonomy" id="291208"/>
    <lineage>
        <taxon>Eukaryota</taxon>
        <taxon>Fungi</taxon>
        <taxon>Dikarya</taxon>
        <taxon>Ascomycota</taxon>
        <taxon>Saccharomycotina</taxon>
        <taxon>Pichiomycetes</taxon>
        <taxon>Metschnikowiaceae</taxon>
        <taxon>Australozyma</taxon>
    </lineage>
</organism>
<dbReference type="GO" id="GO:0005741">
    <property type="term" value="C:mitochondrial outer membrane"/>
    <property type="evidence" value="ECO:0007669"/>
    <property type="project" value="TreeGrafter"/>
</dbReference>
<dbReference type="InterPro" id="IPR051668">
    <property type="entry name" value="ATG33"/>
</dbReference>
<evidence type="ECO:0000256" key="6">
    <source>
        <dbReference type="SAM" id="Phobius"/>
    </source>
</evidence>
<evidence type="ECO:0000256" key="5">
    <source>
        <dbReference type="ARBA" id="ARBA00038013"/>
    </source>
</evidence>
<dbReference type="GeneID" id="88172236"/>
<keyword evidence="3 6" id="KW-1133">Transmembrane helix</keyword>
<evidence type="ECO:0000313" key="8">
    <source>
        <dbReference type="Proteomes" id="UP001338582"/>
    </source>
</evidence>
<name>A0AAX4H5R6_9ASCO</name>
<evidence type="ECO:0000256" key="2">
    <source>
        <dbReference type="ARBA" id="ARBA00022692"/>
    </source>
</evidence>
<sequence length="279" mass="29382">MGRCLFVIKVAGATSLGLLTGSLAYQTWEAIPQLIRQLNNLSSSEKHLLTLQSISTTFTISNVLNLALAVVSSGLFTMAYKYAAPSGKHPYLLYSAVGAPLALLSMWYNGARAQCNISKRSRGKEVGCSSKGMFGFISGSGVPFSKCSAKCKKNVCKKTEAKKEPTPKPAEQVPIEEESLSLSYVQVSEDSLATSTPSASVPGSPAPMSTSAASDVTVGADEAVPVVSPIEEEVEYALSKKAYVRDLEIVKRGSVVASAIAAGALFISTIGVVGERLYL</sequence>
<comment type="similarity">
    <text evidence="5">Belongs to the ATG33 family.</text>
</comment>
<evidence type="ECO:0000256" key="4">
    <source>
        <dbReference type="ARBA" id="ARBA00023136"/>
    </source>
</evidence>
<feature type="transmembrane region" description="Helical" evidence="6">
    <location>
        <begin position="255"/>
        <end position="274"/>
    </location>
</feature>
<proteinExistence type="inferred from homology"/>